<keyword evidence="4" id="KW-0067">ATP-binding</keyword>
<dbReference type="SMART" id="SM00490">
    <property type="entry name" value="HELICc"/>
    <property type="match status" value="1"/>
</dbReference>
<protein>
    <submittedName>
        <fullName evidence="4">Helicase C-terminal domain-containing protein</fullName>
    </submittedName>
</protein>
<dbReference type="RefSeq" id="WP_336586517.1">
    <property type="nucleotide sequence ID" value="NZ_JBBAXC010000005.1"/>
</dbReference>
<dbReference type="InterPro" id="IPR027417">
    <property type="entry name" value="P-loop_NTPase"/>
</dbReference>
<dbReference type="PROSITE" id="PS51194">
    <property type="entry name" value="HELICASE_CTER"/>
    <property type="match status" value="1"/>
</dbReference>
<name>A0ABU8HCK3_9BACI</name>
<evidence type="ECO:0000256" key="1">
    <source>
        <dbReference type="SAM" id="Coils"/>
    </source>
</evidence>
<feature type="coiled-coil region" evidence="1">
    <location>
        <begin position="314"/>
        <end position="348"/>
    </location>
</feature>
<dbReference type="Gene3D" id="3.40.50.300">
    <property type="entry name" value="P-loop containing nucleotide triphosphate hydrolases"/>
    <property type="match status" value="1"/>
</dbReference>
<keyword evidence="4" id="KW-0547">Nucleotide-binding</keyword>
<evidence type="ECO:0000313" key="4">
    <source>
        <dbReference type="EMBL" id="MEI5907083.1"/>
    </source>
</evidence>
<gene>
    <name evidence="4" type="ORF">WAK64_08435</name>
</gene>
<feature type="domain" description="Helicase C-terminal" evidence="3">
    <location>
        <begin position="1"/>
        <end position="165"/>
    </location>
</feature>
<keyword evidence="4" id="KW-0347">Helicase</keyword>
<dbReference type="InterPro" id="IPR001650">
    <property type="entry name" value="Helicase_C-like"/>
</dbReference>
<dbReference type="PANTHER" id="PTHR41313">
    <property type="entry name" value="ADENINE-SPECIFIC METHYLTRANSFERASE"/>
    <property type="match status" value="1"/>
</dbReference>
<dbReference type="EMBL" id="JBBAXC010000005">
    <property type="protein sequence ID" value="MEI5907083.1"/>
    <property type="molecule type" value="Genomic_DNA"/>
</dbReference>
<dbReference type="Pfam" id="PF00271">
    <property type="entry name" value="Helicase_C"/>
    <property type="match status" value="1"/>
</dbReference>
<organism evidence="4 5">
    <name type="scientific">Bacillus spongiae</name>
    <dbReference type="NCBI Taxonomy" id="2683610"/>
    <lineage>
        <taxon>Bacteria</taxon>
        <taxon>Bacillati</taxon>
        <taxon>Bacillota</taxon>
        <taxon>Bacilli</taxon>
        <taxon>Bacillales</taxon>
        <taxon>Bacillaceae</taxon>
        <taxon>Bacillus</taxon>
    </lineage>
</organism>
<feature type="compositionally biased region" description="Basic and acidic residues" evidence="2">
    <location>
        <begin position="406"/>
        <end position="418"/>
    </location>
</feature>
<dbReference type="Proteomes" id="UP001312865">
    <property type="component" value="Unassembled WGS sequence"/>
</dbReference>
<dbReference type="InterPro" id="IPR052933">
    <property type="entry name" value="DNA_Protect_Modify"/>
</dbReference>
<keyword evidence="4" id="KW-0378">Hydrolase</keyword>
<accession>A0ABU8HCK3</accession>
<keyword evidence="5" id="KW-1185">Reference proteome</keyword>
<evidence type="ECO:0000256" key="2">
    <source>
        <dbReference type="SAM" id="MobiDB-lite"/>
    </source>
</evidence>
<dbReference type="GO" id="GO:0004386">
    <property type="term" value="F:helicase activity"/>
    <property type="evidence" value="ECO:0007669"/>
    <property type="project" value="UniProtKB-KW"/>
</dbReference>
<keyword evidence="1" id="KW-0175">Coiled coil</keyword>
<feature type="coiled-coil region" evidence="1">
    <location>
        <begin position="184"/>
        <end position="233"/>
    </location>
</feature>
<dbReference type="SUPFAM" id="SSF52540">
    <property type="entry name" value="P-loop containing nucleoside triphosphate hydrolases"/>
    <property type="match status" value="1"/>
</dbReference>
<feature type="region of interest" description="Disordered" evidence="2">
    <location>
        <begin position="381"/>
        <end position="418"/>
    </location>
</feature>
<feature type="compositionally biased region" description="Basic and acidic residues" evidence="2">
    <location>
        <begin position="381"/>
        <end position="394"/>
    </location>
</feature>
<sequence>MAILTVRYSKITLRAICFYDEVKIQLIEKGIPAEEIAFIHDAKTDVQRDKLFSKVRKGEVRVLLGSTSKVGTGTNVQDKLIAGHHLDCPWRPADLTQRDGRVLRQGNENEKVSIYRYVTKGTFDGYLWKIQEQKLRYISQVMTGKNISRSCDDTDETVLTAAEVKAVATDNPLLLEKMTLDNEVNRLKLVRNRWSNEKATMEKNLINLYPERIARYEERIENIQHDLSEVSKHQVSRFEIELKGVTFTDEKEAGQALKTIINTQNSIDDKPFLVGRFKGLDVFVRKDLFDGYKSGLKGKSEFEVHLLKDEKGNINRLISIIDDYPEQMKELEENIVKVNTQIKEAEIEMEKPFIYENQLKELLKKQSDLNLKMEFQKQIEQQKKESDNVEKEQDTGSVVIKVPTPSREEKRKVSLERS</sequence>
<reference evidence="4 5" key="1">
    <citation type="journal article" date="2018" name="J. Microbiol.">
        <title>Bacillus spongiae sp. nov., isolated from sponge of Jeju Island.</title>
        <authorList>
            <person name="Lee G.E."/>
            <person name="Im W.T."/>
            <person name="Park J.S."/>
        </authorList>
    </citation>
    <scope>NUCLEOTIDE SEQUENCE [LARGE SCALE GENOMIC DNA]</scope>
    <source>
        <strain evidence="4 5">135PIL107-10</strain>
    </source>
</reference>
<dbReference type="PANTHER" id="PTHR41313:SF1">
    <property type="entry name" value="DNA METHYLASE ADENINE-SPECIFIC DOMAIN-CONTAINING PROTEIN"/>
    <property type="match status" value="1"/>
</dbReference>
<evidence type="ECO:0000259" key="3">
    <source>
        <dbReference type="PROSITE" id="PS51194"/>
    </source>
</evidence>
<comment type="caution">
    <text evidence="4">The sequence shown here is derived from an EMBL/GenBank/DDBJ whole genome shotgun (WGS) entry which is preliminary data.</text>
</comment>
<evidence type="ECO:0000313" key="5">
    <source>
        <dbReference type="Proteomes" id="UP001312865"/>
    </source>
</evidence>
<proteinExistence type="predicted"/>